<dbReference type="EMBL" id="AUPC02000047">
    <property type="protein sequence ID" value="POG76777.1"/>
    <property type="molecule type" value="Genomic_DNA"/>
</dbReference>
<name>A0A2P4QGM6_RHIID</name>
<dbReference type="InterPro" id="IPR058524">
    <property type="entry name" value="DUF8211"/>
</dbReference>
<reference evidence="3 4" key="1">
    <citation type="journal article" date="2013" name="Proc. Natl. Acad. Sci. U.S.A.">
        <title>Genome of an arbuscular mycorrhizal fungus provides insight into the oldest plant symbiosis.</title>
        <authorList>
            <person name="Tisserant E."/>
            <person name="Malbreil M."/>
            <person name="Kuo A."/>
            <person name="Kohler A."/>
            <person name="Symeonidi A."/>
            <person name="Balestrini R."/>
            <person name="Charron P."/>
            <person name="Duensing N."/>
            <person name="Frei Dit Frey N."/>
            <person name="Gianinazzi-Pearson V."/>
            <person name="Gilbert L.B."/>
            <person name="Handa Y."/>
            <person name="Herr J.R."/>
            <person name="Hijri M."/>
            <person name="Koul R."/>
            <person name="Kawaguchi M."/>
            <person name="Krajinski F."/>
            <person name="Lammers P.J."/>
            <person name="Masclaux F.G."/>
            <person name="Murat C."/>
            <person name="Morin E."/>
            <person name="Ndikumana S."/>
            <person name="Pagni M."/>
            <person name="Petitpierre D."/>
            <person name="Requena N."/>
            <person name="Rosikiewicz P."/>
            <person name="Riley R."/>
            <person name="Saito K."/>
            <person name="San Clemente H."/>
            <person name="Shapiro H."/>
            <person name="van Tuinen D."/>
            <person name="Becard G."/>
            <person name="Bonfante P."/>
            <person name="Paszkowski U."/>
            <person name="Shachar-Hill Y.Y."/>
            <person name="Tuskan G.A."/>
            <person name="Young P.W."/>
            <person name="Sanders I.R."/>
            <person name="Henrissat B."/>
            <person name="Rensing S.A."/>
            <person name="Grigoriev I.V."/>
            <person name="Corradi N."/>
            <person name="Roux C."/>
            <person name="Martin F."/>
        </authorList>
    </citation>
    <scope>NUCLEOTIDE SEQUENCE [LARGE SCALE GENOMIC DNA]</scope>
    <source>
        <strain evidence="3 4">DAOM 197198</strain>
    </source>
</reference>
<dbReference type="Pfam" id="PF26638">
    <property type="entry name" value="DUF8211"/>
    <property type="match status" value="1"/>
</dbReference>
<evidence type="ECO:0000313" key="3">
    <source>
        <dbReference type="EMBL" id="POG76777.1"/>
    </source>
</evidence>
<dbReference type="Proteomes" id="UP000018888">
    <property type="component" value="Unassembled WGS sequence"/>
</dbReference>
<evidence type="ECO:0000259" key="2">
    <source>
        <dbReference type="Pfam" id="PF26638"/>
    </source>
</evidence>
<dbReference type="AlphaFoldDB" id="A0A2P4QGM6"/>
<feature type="domain" description="DUF8211" evidence="2">
    <location>
        <begin position="347"/>
        <end position="478"/>
    </location>
</feature>
<feature type="compositionally biased region" description="Polar residues" evidence="1">
    <location>
        <begin position="1020"/>
        <end position="1029"/>
    </location>
</feature>
<dbReference type="VEuPathDB" id="FungiDB:RhiirFUN_002002"/>
<keyword evidence="4" id="KW-1185">Reference proteome</keyword>
<sequence>MSSLKSLNILPSLEKKYPLDFSFSKFHVTRPNRAGYNKIYDISRSKSFFFELVDHSTDTNEIHLKIHTNDYHMKTTPISYPNTSKLPNDKYQISVMPVSYTHLDVYKRQVMSSLKSLNILPSLEKKYPLDVSFSKFHLTRPNRAGYNKIYDISRSKSFFFELVDHFTDTNEIHLKIHTNDYHMKTTPISYPNTSKLPNDKYQISVMLTHFFSLQRVLPRRIQQKFFNFIRDKLLQRKAIIMSRASKIDSRNTTTKNFFNFSYKRYRFHFGIYIPCSHDYITPGFPGFTPPKTICKVPTPFIMSDFRRACVLHQPLFFKNDVFIHIKNVKKELNVDSTNPSLKPKIFHANLLYTHWNTHRTKRIYSRRLGISYEETIHARDRHSITHLNNKHIYRKKLCNLSIRRSHNPRVSKAQETRFDRAKRRIFNTKEHNRMDLIQHKYATAQRYRFLFSETQFVLKPIKHLLYNQGLHHGNYKFWTPFFGRPGKRFMTTTIYDTLPSLPLITYTVAPYNPTPNMFIPHKYRNIIPKEPLYTEEGVYIVPGSREWFTYMYNLHNNLPPPLTKAQRRALQRENERIAHFRLNQENAIMQGTSVYRVKPRQFLKDRLSTFCERVHDKMTKLTTQYLETDNEITKSKVYKTMSNYCTNIFEDDNIRSNKYLRYGNQSHLDMFGVPVDTSDDAKELELRPKKRRFSSHTTNLYLSIDNTDRFKRRRLFPAVMDDSTGKFDFLHSGSLFTHLEANDTINYNSPSSSNICLFYNPLDRCSHFFGSLVPCFLLPAPSSVVLSEQNKSFQSTSSKTITSEVNRIAACLAAVRANSTIVAPSVQQKQREANQEFALNYSMVHDTFNTNILPLDVNISRSMEKVPTAIHKIKALQDVFQKEINEKLNIMLEKVDQLITPEDSYWKNLASKTCKVQLPLLGLYSDDLEFKKGFEIELMMTKLYICHSDTKKGMGKKTTTVMGTTFTLAVCEIVLNPRHPKISVSDNALHRRFNEYLQNSKEIIADITKDISREELGDSYVSSGNNDTGSEGDVHSDKNIINQDESDKEQYENDGNIDQ</sequence>
<comment type="caution">
    <text evidence="3">The sequence shown here is derived from an EMBL/GenBank/DDBJ whole genome shotgun (WGS) entry which is preliminary data.</text>
</comment>
<feature type="region of interest" description="Disordered" evidence="1">
    <location>
        <begin position="1018"/>
        <end position="1059"/>
    </location>
</feature>
<accession>A0A2P4QGM6</accession>
<protein>
    <recommendedName>
        <fullName evidence="2">DUF8211 domain-containing protein</fullName>
    </recommendedName>
</protein>
<evidence type="ECO:0000313" key="4">
    <source>
        <dbReference type="Proteomes" id="UP000018888"/>
    </source>
</evidence>
<organism evidence="3 4">
    <name type="scientific">Rhizophagus irregularis (strain DAOM 181602 / DAOM 197198 / MUCL 43194)</name>
    <name type="common">Arbuscular mycorrhizal fungus</name>
    <name type="synonym">Glomus intraradices</name>
    <dbReference type="NCBI Taxonomy" id="747089"/>
    <lineage>
        <taxon>Eukaryota</taxon>
        <taxon>Fungi</taxon>
        <taxon>Fungi incertae sedis</taxon>
        <taxon>Mucoromycota</taxon>
        <taxon>Glomeromycotina</taxon>
        <taxon>Glomeromycetes</taxon>
        <taxon>Glomerales</taxon>
        <taxon>Glomeraceae</taxon>
        <taxon>Rhizophagus</taxon>
    </lineage>
</organism>
<reference evidence="3 4" key="2">
    <citation type="journal article" date="2018" name="New Phytol.">
        <title>High intraspecific genome diversity in the model arbuscular mycorrhizal symbiont Rhizophagus irregularis.</title>
        <authorList>
            <person name="Chen E.C.H."/>
            <person name="Morin E."/>
            <person name="Beaudet D."/>
            <person name="Noel J."/>
            <person name="Yildirir G."/>
            <person name="Ndikumana S."/>
            <person name="Charron P."/>
            <person name="St-Onge C."/>
            <person name="Giorgi J."/>
            <person name="Kruger M."/>
            <person name="Marton T."/>
            <person name="Ropars J."/>
            <person name="Grigoriev I.V."/>
            <person name="Hainaut M."/>
            <person name="Henrissat B."/>
            <person name="Roux C."/>
            <person name="Martin F."/>
            <person name="Corradi N."/>
        </authorList>
    </citation>
    <scope>NUCLEOTIDE SEQUENCE [LARGE SCALE GENOMIC DNA]</scope>
    <source>
        <strain evidence="3 4">DAOM 197198</strain>
    </source>
</reference>
<proteinExistence type="predicted"/>
<evidence type="ECO:0000256" key="1">
    <source>
        <dbReference type="SAM" id="MobiDB-lite"/>
    </source>
</evidence>
<gene>
    <name evidence="3" type="ORF">GLOIN_2v1768689</name>
</gene>